<dbReference type="OrthoDB" id="7057833at2"/>
<keyword evidence="2" id="KW-0808">Transferase</keyword>
<dbReference type="Gene3D" id="3.40.630.30">
    <property type="match status" value="1"/>
</dbReference>
<reference evidence="2 3" key="1">
    <citation type="submission" date="2018-06" db="EMBL/GenBank/DDBJ databases">
        <authorList>
            <consortium name="Pathogen Informatics"/>
            <person name="Doyle S."/>
        </authorList>
    </citation>
    <scope>NUCLEOTIDE SEQUENCE [LARGE SCALE GENOMIC DNA]</scope>
    <source>
        <strain evidence="2 3">NCTC1934</strain>
    </source>
</reference>
<dbReference type="GO" id="GO:0016747">
    <property type="term" value="F:acyltransferase activity, transferring groups other than amino-acyl groups"/>
    <property type="evidence" value="ECO:0007669"/>
    <property type="project" value="InterPro"/>
</dbReference>
<proteinExistence type="predicted"/>
<dbReference type="InterPro" id="IPR016181">
    <property type="entry name" value="Acyl_CoA_acyltransferase"/>
</dbReference>
<evidence type="ECO:0000313" key="2">
    <source>
        <dbReference type="EMBL" id="SUA80179.1"/>
    </source>
</evidence>
<evidence type="ECO:0000313" key="3">
    <source>
        <dbReference type="Proteomes" id="UP000255467"/>
    </source>
</evidence>
<dbReference type="STRING" id="1406858.GCA_000710895_06244"/>
<dbReference type="InterPro" id="IPR052523">
    <property type="entry name" value="Trichothecene_AcTrans"/>
</dbReference>
<dbReference type="RefSeq" id="WP_039815490.1">
    <property type="nucleotide sequence ID" value="NZ_UGRY01000002.1"/>
</dbReference>
<dbReference type="AlphaFoldDB" id="A0A378YUT7"/>
<sequence>MGDPFDRADVRSATATDIDPAVRTLTRAFEHYPMTRRSLAPDDYLTRLARYQRLFLSGIGLPHGRVWVTDDHSAVSVWLTPRTPLSVFADLAAEFEDISGSRADVVAMDGPVIEAHRPAEPVWGLAVVGVDPDQRGRGLGRAVIAPGLAAADAEGVQAFLETQDAANLPFYESLGFKVVGEVRLPDDGPMHWAMLRPTP</sequence>
<dbReference type="PROSITE" id="PS51186">
    <property type="entry name" value="GNAT"/>
    <property type="match status" value="1"/>
</dbReference>
<evidence type="ECO:0000259" key="1">
    <source>
        <dbReference type="PROSITE" id="PS51186"/>
    </source>
</evidence>
<dbReference type="CDD" id="cd04301">
    <property type="entry name" value="NAT_SF"/>
    <property type="match status" value="1"/>
</dbReference>
<dbReference type="PANTHER" id="PTHR42791:SF1">
    <property type="entry name" value="N-ACETYLTRANSFERASE DOMAIN-CONTAINING PROTEIN"/>
    <property type="match status" value="1"/>
</dbReference>
<dbReference type="Proteomes" id="UP000255467">
    <property type="component" value="Unassembled WGS sequence"/>
</dbReference>
<dbReference type="EMBL" id="UGRY01000002">
    <property type="protein sequence ID" value="SUA80179.1"/>
    <property type="molecule type" value="Genomic_DNA"/>
</dbReference>
<feature type="domain" description="N-acetyltransferase" evidence="1">
    <location>
        <begin position="62"/>
        <end position="199"/>
    </location>
</feature>
<protein>
    <submittedName>
        <fullName evidence="2">Predicted acetyltransferase</fullName>
    </submittedName>
</protein>
<name>A0A378YUT7_9NOCA</name>
<dbReference type="InterPro" id="IPR000182">
    <property type="entry name" value="GNAT_dom"/>
</dbReference>
<gene>
    <name evidence="2" type="ORF">NCTC1934_04148</name>
</gene>
<organism evidence="2 3">
    <name type="scientific">Nocardia otitidiscaviarum</name>
    <dbReference type="NCBI Taxonomy" id="1823"/>
    <lineage>
        <taxon>Bacteria</taxon>
        <taxon>Bacillati</taxon>
        <taxon>Actinomycetota</taxon>
        <taxon>Actinomycetes</taxon>
        <taxon>Mycobacteriales</taxon>
        <taxon>Nocardiaceae</taxon>
        <taxon>Nocardia</taxon>
    </lineage>
</organism>
<keyword evidence="3" id="KW-1185">Reference proteome</keyword>
<accession>A0A378YUT7</accession>
<dbReference type="SUPFAM" id="SSF55729">
    <property type="entry name" value="Acyl-CoA N-acyltransferases (Nat)"/>
    <property type="match status" value="1"/>
</dbReference>
<dbReference type="Pfam" id="PF13508">
    <property type="entry name" value="Acetyltransf_7"/>
    <property type="match status" value="1"/>
</dbReference>
<dbReference type="PANTHER" id="PTHR42791">
    <property type="entry name" value="GNAT FAMILY ACETYLTRANSFERASE"/>
    <property type="match status" value="1"/>
</dbReference>